<name>A0AAU7AYU5_9ACTN</name>
<reference evidence="2" key="1">
    <citation type="submission" date="2022-12" db="EMBL/GenBank/DDBJ databases">
        <title>Paraconexibacter alkalitolerans sp. nov. and Baekduia alba sp. nov., isolated from soil and emended description of the genera Paraconexibacter (Chun et al., 2020) and Baekduia (An et al., 2020).</title>
        <authorList>
            <person name="Vieira S."/>
            <person name="Huber K.J."/>
            <person name="Geppert A."/>
            <person name="Wolf J."/>
            <person name="Neumann-Schaal M."/>
            <person name="Muesken M."/>
            <person name="Overmann J."/>
        </authorList>
    </citation>
    <scope>NUCLEOTIDE SEQUENCE</scope>
    <source>
        <strain evidence="2">AEG42_29</strain>
    </source>
</reference>
<evidence type="ECO:0000313" key="2">
    <source>
        <dbReference type="EMBL" id="XAY06926.1"/>
    </source>
</evidence>
<accession>A0AAU7AYU5</accession>
<sequence>MARRSTHTTFLLTGTAAVAAVLAAAAVLPSATLAATSATGSQSVTADVASTLEATFPSAYAWGNLSPGTPTSADQTVNVKSNASWGLKASTDAVDGIMREWTGAAYVASTPKVLAHPLTWRPHTVGGVNPGASFAAFTSTPALATGAQGVTGDSGVDVALEYRQTVSYADASAGSNDYRILVSFDVAQGY</sequence>
<evidence type="ECO:0000256" key="1">
    <source>
        <dbReference type="SAM" id="SignalP"/>
    </source>
</evidence>
<organism evidence="2">
    <name type="scientific">Paraconexibacter sp. AEG42_29</name>
    <dbReference type="NCBI Taxonomy" id="2997339"/>
    <lineage>
        <taxon>Bacteria</taxon>
        <taxon>Bacillati</taxon>
        <taxon>Actinomycetota</taxon>
        <taxon>Thermoleophilia</taxon>
        <taxon>Solirubrobacterales</taxon>
        <taxon>Paraconexibacteraceae</taxon>
        <taxon>Paraconexibacter</taxon>
    </lineage>
</organism>
<gene>
    <name evidence="2" type="ORF">DSM112329_03804</name>
</gene>
<dbReference type="RefSeq" id="WP_354698139.1">
    <property type="nucleotide sequence ID" value="NZ_CP114014.1"/>
</dbReference>
<dbReference type="EMBL" id="CP114014">
    <property type="protein sequence ID" value="XAY06926.1"/>
    <property type="molecule type" value="Genomic_DNA"/>
</dbReference>
<dbReference type="KEGG" id="parq:DSM112329_03804"/>
<proteinExistence type="predicted"/>
<feature type="signal peptide" evidence="1">
    <location>
        <begin position="1"/>
        <end position="34"/>
    </location>
</feature>
<keyword evidence="1" id="KW-0732">Signal</keyword>
<feature type="chain" id="PRO_5043470330" evidence="1">
    <location>
        <begin position="35"/>
        <end position="190"/>
    </location>
</feature>
<dbReference type="AlphaFoldDB" id="A0AAU7AYU5"/>
<protein>
    <submittedName>
        <fullName evidence="2">Uncharacterized protein</fullName>
    </submittedName>
</protein>